<dbReference type="RefSeq" id="WP_162671844.1">
    <property type="nucleotide sequence ID" value="NZ_LR593886.1"/>
</dbReference>
<organism evidence="1 2">
    <name type="scientific">Gemmata massiliana</name>
    <dbReference type="NCBI Taxonomy" id="1210884"/>
    <lineage>
        <taxon>Bacteria</taxon>
        <taxon>Pseudomonadati</taxon>
        <taxon>Planctomycetota</taxon>
        <taxon>Planctomycetia</taxon>
        <taxon>Gemmatales</taxon>
        <taxon>Gemmataceae</taxon>
        <taxon>Gemmata</taxon>
    </lineage>
</organism>
<dbReference type="KEGG" id="gms:SOIL9_85660"/>
<dbReference type="AlphaFoldDB" id="A0A6P2DEY2"/>
<gene>
    <name evidence="1" type="ORF">SOIL9_85660</name>
</gene>
<dbReference type="EMBL" id="LR593886">
    <property type="protein sequence ID" value="VTR99294.1"/>
    <property type="molecule type" value="Genomic_DNA"/>
</dbReference>
<keyword evidence="2" id="KW-1185">Reference proteome</keyword>
<proteinExistence type="predicted"/>
<dbReference type="Proteomes" id="UP000464178">
    <property type="component" value="Chromosome"/>
</dbReference>
<name>A0A6P2DEY2_9BACT</name>
<sequence length="83" mass="9417">MAVPDNDVIAELTETGASAEDYFLIGHEICVVNRRGELMSLLVDDLPGEEEGEMHHAILNFLRRRGAKVYPSHEDYFNRRAKS</sequence>
<evidence type="ECO:0000313" key="2">
    <source>
        <dbReference type="Proteomes" id="UP000464178"/>
    </source>
</evidence>
<protein>
    <submittedName>
        <fullName evidence="1">Uncharacterized protein</fullName>
    </submittedName>
</protein>
<accession>A0A6P2DEY2</accession>
<evidence type="ECO:0000313" key="1">
    <source>
        <dbReference type="EMBL" id="VTR99294.1"/>
    </source>
</evidence>
<reference evidence="1 2" key="1">
    <citation type="submission" date="2019-05" db="EMBL/GenBank/DDBJ databases">
        <authorList>
            <consortium name="Science for Life Laboratories"/>
        </authorList>
    </citation>
    <scope>NUCLEOTIDE SEQUENCE [LARGE SCALE GENOMIC DNA]</scope>
    <source>
        <strain evidence="1">Soil9</strain>
    </source>
</reference>